<organism evidence="3 4">
    <name type="scientific">Pseudomonas fluorescens ICMP 11288</name>
    <dbReference type="NCBI Taxonomy" id="1198309"/>
    <lineage>
        <taxon>Bacteria</taxon>
        <taxon>Pseudomonadati</taxon>
        <taxon>Pseudomonadota</taxon>
        <taxon>Gammaproteobacteria</taxon>
        <taxon>Pseudomonadales</taxon>
        <taxon>Pseudomonadaceae</taxon>
        <taxon>Pseudomonas</taxon>
    </lineage>
</organism>
<protein>
    <submittedName>
        <fullName evidence="3">Glycosyl transferase</fullName>
    </submittedName>
</protein>
<dbReference type="Pfam" id="PF00535">
    <property type="entry name" value="Glycos_transf_2"/>
    <property type="match status" value="1"/>
</dbReference>
<keyword evidence="3" id="KW-0808">Transferase</keyword>
<dbReference type="RefSeq" id="WP_058422502.1">
    <property type="nucleotide sequence ID" value="NZ_LKEF01000067.1"/>
</dbReference>
<feature type="domain" description="Glycosyltransferase 2-like" evidence="2">
    <location>
        <begin position="7"/>
        <end position="177"/>
    </location>
</feature>
<dbReference type="AlphaFoldDB" id="A0A0W0H735"/>
<evidence type="ECO:0000313" key="4">
    <source>
        <dbReference type="Proteomes" id="UP000054197"/>
    </source>
</evidence>
<evidence type="ECO:0000313" key="3">
    <source>
        <dbReference type="EMBL" id="KTB56637.1"/>
    </source>
</evidence>
<keyword evidence="1" id="KW-1003">Cell membrane</keyword>
<keyword evidence="1" id="KW-0472">Membrane</keyword>
<gene>
    <name evidence="3" type="ORF">AO063_29195</name>
</gene>
<reference evidence="3 4" key="1">
    <citation type="submission" date="2015-09" db="EMBL/GenBank/DDBJ databases">
        <title>Genome sequence of ICMP 11288.</title>
        <authorList>
            <person name="Visnovsky S."/>
            <person name="Lu A."/>
            <person name="Panda P."/>
            <person name="Pitman A."/>
        </authorList>
    </citation>
    <scope>NUCLEOTIDE SEQUENCE [LARGE SCALE GENOMIC DNA]</scope>
    <source>
        <strain evidence="3 4">ICMP 11288</strain>
    </source>
</reference>
<dbReference type="PANTHER" id="PTHR22916">
    <property type="entry name" value="GLYCOSYLTRANSFERASE"/>
    <property type="match status" value="1"/>
</dbReference>
<name>A0A0W0H735_PSEFL</name>
<dbReference type="SUPFAM" id="SSF53448">
    <property type="entry name" value="Nucleotide-diphospho-sugar transferases"/>
    <property type="match status" value="1"/>
</dbReference>
<dbReference type="EMBL" id="LKEF01000067">
    <property type="protein sequence ID" value="KTB56637.1"/>
    <property type="molecule type" value="Genomic_DNA"/>
</dbReference>
<dbReference type="Proteomes" id="UP000054197">
    <property type="component" value="Unassembled WGS sequence"/>
</dbReference>
<dbReference type="InterPro" id="IPR001173">
    <property type="entry name" value="Glyco_trans_2-like"/>
</dbReference>
<dbReference type="Gene3D" id="3.90.550.10">
    <property type="entry name" value="Spore Coat Polysaccharide Biosynthesis Protein SpsA, Chain A"/>
    <property type="match status" value="1"/>
</dbReference>
<evidence type="ECO:0000259" key="2">
    <source>
        <dbReference type="Pfam" id="PF00535"/>
    </source>
</evidence>
<dbReference type="GO" id="GO:0016758">
    <property type="term" value="F:hexosyltransferase activity"/>
    <property type="evidence" value="ECO:0007669"/>
    <property type="project" value="UniProtKB-ARBA"/>
</dbReference>
<keyword evidence="1" id="KW-0997">Cell inner membrane</keyword>
<evidence type="ECO:0000256" key="1">
    <source>
        <dbReference type="ARBA" id="ARBA00022519"/>
    </source>
</evidence>
<dbReference type="InterPro" id="IPR029044">
    <property type="entry name" value="Nucleotide-diphossugar_trans"/>
</dbReference>
<accession>A0A0W0H735</accession>
<proteinExistence type="predicted"/>
<dbReference type="PANTHER" id="PTHR22916:SF3">
    <property type="entry name" value="UDP-GLCNAC:BETAGAL BETA-1,3-N-ACETYLGLUCOSAMINYLTRANSFERASE-LIKE PROTEIN 1"/>
    <property type="match status" value="1"/>
</dbReference>
<comment type="caution">
    <text evidence="3">The sequence shown here is derived from an EMBL/GenBank/DDBJ whole genome shotgun (WGS) entry which is preliminary data.</text>
</comment>
<sequence length="357" mass="40762">MSGPLISVIMATFNHAEYVKEAIASVLKQRGVELEFLIADDGSTDGTPEVVESIVDPRIRFFPYEENRGACAVTNELIARSQGQYIALINSDDAWCDDDKLIYQLQILLENPQLGATFGRARFIDKRGEVISKGRLTFGSVFDQPNRSQGEWLRFFFDRGNCICHPTMLIRRECFDQVGVYDNNLRQLPDFDMWVRLVKRFPIHISERELINFRVLPGQSASSQTVANAVRTMNEHYLIASGFFQHVGTQHLKDGFSDLLRYPDVAGDTHLDIEKALLFFVPNRALGKAYEMVGILELNRLLSSDEHREVLARDYKIDAGWYHRKMQEVDVLRPKFLAVIGNKIAGLKSLRLKLFKS</sequence>